<organism evidence="12">
    <name type="scientific">Minutocellus polymorphus</name>
    <dbReference type="NCBI Taxonomy" id="265543"/>
    <lineage>
        <taxon>Eukaryota</taxon>
        <taxon>Sar</taxon>
        <taxon>Stramenopiles</taxon>
        <taxon>Ochrophyta</taxon>
        <taxon>Bacillariophyta</taxon>
        <taxon>Mediophyceae</taxon>
        <taxon>Cymatosirophycidae</taxon>
        <taxon>Cymatosirales</taxon>
        <taxon>Cymatosiraceae</taxon>
        <taxon>Minutocellus</taxon>
    </lineage>
</organism>
<evidence type="ECO:0000256" key="11">
    <source>
        <dbReference type="SAM" id="Phobius"/>
    </source>
</evidence>
<evidence type="ECO:0000256" key="9">
    <source>
        <dbReference type="PROSITE-ProRule" id="PRU00282"/>
    </source>
</evidence>
<evidence type="ECO:0000313" key="12">
    <source>
        <dbReference type="EMBL" id="CAD8378852.1"/>
    </source>
</evidence>
<feature type="repeat" description="Solcar" evidence="9">
    <location>
        <begin position="202"/>
        <end position="298"/>
    </location>
</feature>
<feature type="repeat" description="Solcar" evidence="9">
    <location>
        <begin position="13"/>
        <end position="98"/>
    </location>
</feature>
<dbReference type="GO" id="GO:0015228">
    <property type="term" value="F:coenzyme A transmembrane transporter activity"/>
    <property type="evidence" value="ECO:0007669"/>
    <property type="project" value="TreeGrafter"/>
</dbReference>
<dbReference type="GO" id="GO:0051724">
    <property type="term" value="F:NAD transmembrane transporter activity"/>
    <property type="evidence" value="ECO:0007669"/>
    <property type="project" value="TreeGrafter"/>
</dbReference>
<dbReference type="PANTHER" id="PTHR45939:SF5">
    <property type="entry name" value="PEROXISOMAL MEMBRANE PROTEIN PMP34"/>
    <property type="match status" value="1"/>
</dbReference>
<dbReference type="PRINTS" id="PR00926">
    <property type="entry name" value="MITOCARRIER"/>
</dbReference>
<dbReference type="InterPro" id="IPR052217">
    <property type="entry name" value="Mito/Peroxisomal_Carrier"/>
</dbReference>
<feature type="repeat" description="Solcar" evidence="9">
    <location>
        <begin position="102"/>
        <end position="198"/>
    </location>
</feature>
<dbReference type="GO" id="GO:0080122">
    <property type="term" value="F:AMP transmembrane transporter activity"/>
    <property type="evidence" value="ECO:0007669"/>
    <property type="project" value="TreeGrafter"/>
</dbReference>
<feature type="transmembrane region" description="Helical" evidence="11">
    <location>
        <begin position="16"/>
        <end position="36"/>
    </location>
</feature>
<dbReference type="SUPFAM" id="SSF103506">
    <property type="entry name" value="Mitochondrial carrier"/>
    <property type="match status" value="1"/>
</dbReference>
<evidence type="ECO:0000313" key="13">
    <source>
        <dbReference type="EMBL" id="CAD8378861.1"/>
    </source>
</evidence>
<evidence type="ECO:0000256" key="8">
    <source>
        <dbReference type="ARBA" id="ARBA00023140"/>
    </source>
</evidence>
<dbReference type="GO" id="GO:0044610">
    <property type="term" value="F:FMN transmembrane transporter activity"/>
    <property type="evidence" value="ECO:0007669"/>
    <property type="project" value="TreeGrafter"/>
</dbReference>
<evidence type="ECO:0000256" key="5">
    <source>
        <dbReference type="ARBA" id="ARBA00022737"/>
    </source>
</evidence>
<keyword evidence="6 11" id="KW-1133">Transmembrane helix</keyword>
<comment type="similarity">
    <text evidence="2 10">Belongs to the mitochondrial carrier (TC 2.A.29) family.</text>
</comment>
<evidence type="ECO:0000256" key="3">
    <source>
        <dbReference type="ARBA" id="ARBA00022448"/>
    </source>
</evidence>
<evidence type="ECO:0000256" key="4">
    <source>
        <dbReference type="ARBA" id="ARBA00022692"/>
    </source>
</evidence>
<evidence type="ECO:0000256" key="6">
    <source>
        <dbReference type="ARBA" id="ARBA00022989"/>
    </source>
</evidence>
<sequence>MAPNGAGVSLLSLPNLLQAVCGALGSAISITAFYPLETLRTRLQVDADLTPRSPIPLVIHIGRTEGVGSLYRGLPSLVLALCITNFVYFYTFHGLRAACDTRTAYKDFIFASISGVVTVLLSNPFWVVNIRLKLQGVAFKAKEKGESKERRFTSVVDCFLGIVEHEGWQGLWLGTSSSLMLISNPSIQYSCYEYLKRLQLGNTAIAGLVNGAVSKFVATMATYPLQVIQTQRRSGRLSTEKTPQLTKRSSFLSIVDHASTIIKRDGLAGLFRGLESKLLQTILTSALMFCIYEELANIVFSVAGVER</sequence>
<dbReference type="GO" id="GO:0015217">
    <property type="term" value="F:ADP transmembrane transporter activity"/>
    <property type="evidence" value="ECO:0007669"/>
    <property type="project" value="TreeGrafter"/>
</dbReference>
<feature type="transmembrane region" description="Helical" evidence="11">
    <location>
        <begin position="70"/>
        <end position="88"/>
    </location>
</feature>
<evidence type="ECO:0000256" key="10">
    <source>
        <dbReference type="RuleBase" id="RU000488"/>
    </source>
</evidence>
<keyword evidence="4 9" id="KW-0812">Transmembrane</keyword>
<proteinExistence type="inferred from homology"/>
<keyword evidence="5" id="KW-0677">Repeat</keyword>
<name>A0A6U0L3J6_9STRA</name>
<dbReference type="GO" id="GO:0005347">
    <property type="term" value="F:ATP transmembrane transporter activity"/>
    <property type="evidence" value="ECO:0007669"/>
    <property type="project" value="TreeGrafter"/>
</dbReference>
<reference evidence="12" key="1">
    <citation type="submission" date="2021-01" db="EMBL/GenBank/DDBJ databases">
        <authorList>
            <person name="Corre E."/>
            <person name="Pelletier E."/>
            <person name="Niang G."/>
            <person name="Scheremetjew M."/>
            <person name="Finn R."/>
            <person name="Kale V."/>
            <person name="Holt S."/>
            <person name="Cochrane G."/>
            <person name="Meng A."/>
            <person name="Brown T."/>
            <person name="Cohen L."/>
        </authorList>
    </citation>
    <scope>NUCLEOTIDE SEQUENCE</scope>
    <source>
        <strain evidence="12">CCMP3303</strain>
    </source>
</reference>
<dbReference type="PANTHER" id="PTHR45939">
    <property type="entry name" value="PEROXISOMAL MEMBRANE PROTEIN PMP34-RELATED"/>
    <property type="match status" value="1"/>
</dbReference>
<keyword evidence="8" id="KW-0576">Peroxisome</keyword>
<evidence type="ECO:0000256" key="1">
    <source>
        <dbReference type="ARBA" id="ARBA00004585"/>
    </source>
</evidence>
<dbReference type="GO" id="GO:0015230">
    <property type="term" value="F:FAD transmembrane transporter activity"/>
    <property type="evidence" value="ECO:0007669"/>
    <property type="project" value="TreeGrafter"/>
</dbReference>
<gene>
    <name evidence="12" type="ORF">MPOL1434_LOCUS10244</name>
    <name evidence="13" type="ORF">MPOL1434_LOCUS10247</name>
</gene>
<keyword evidence="7 9" id="KW-0472">Membrane</keyword>
<dbReference type="EMBL" id="HBEJ01017538">
    <property type="protein sequence ID" value="CAD8378861.1"/>
    <property type="molecule type" value="Transcribed_RNA"/>
</dbReference>
<keyword evidence="3 10" id="KW-0813">Transport</keyword>
<dbReference type="AlphaFoldDB" id="A0A6U0L3J6"/>
<dbReference type="EMBL" id="HBEJ01017526">
    <property type="protein sequence ID" value="CAD8378852.1"/>
    <property type="molecule type" value="Transcribed_RNA"/>
</dbReference>
<dbReference type="Pfam" id="PF00153">
    <property type="entry name" value="Mito_carr"/>
    <property type="match status" value="3"/>
</dbReference>
<dbReference type="InterPro" id="IPR018108">
    <property type="entry name" value="MCP_transmembrane"/>
</dbReference>
<accession>A0A6U0L3J6</accession>
<dbReference type="PROSITE" id="PS50920">
    <property type="entry name" value="SOLCAR"/>
    <property type="match status" value="3"/>
</dbReference>
<dbReference type="InterPro" id="IPR002067">
    <property type="entry name" value="MCP"/>
</dbReference>
<dbReference type="Gene3D" id="1.50.40.10">
    <property type="entry name" value="Mitochondrial carrier domain"/>
    <property type="match status" value="1"/>
</dbReference>
<evidence type="ECO:0008006" key="14">
    <source>
        <dbReference type="Google" id="ProtNLM"/>
    </source>
</evidence>
<evidence type="ECO:0000256" key="7">
    <source>
        <dbReference type="ARBA" id="ARBA00023136"/>
    </source>
</evidence>
<evidence type="ECO:0000256" key="2">
    <source>
        <dbReference type="ARBA" id="ARBA00006375"/>
    </source>
</evidence>
<comment type="subcellular location">
    <subcellularLocation>
        <location evidence="1">Peroxisome membrane</location>
        <topology evidence="1">Multi-pass membrane protein</topology>
    </subcellularLocation>
</comment>
<dbReference type="GO" id="GO:0005778">
    <property type="term" value="C:peroxisomal membrane"/>
    <property type="evidence" value="ECO:0007669"/>
    <property type="project" value="UniProtKB-SubCell"/>
</dbReference>
<feature type="transmembrane region" description="Helical" evidence="11">
    <location>
        <begin position="108"/>
        <end position="128"/>
    </location>
</feature>
<dbReference type="InterPro" id="IPR023395">
    <property type="entry name" value="MCP_dom_sf"/>
</dbReference>
<protein>
    <recommendedName>
        <fullName evidence="14">ADP,ATP carrier protein</fullName>
    </recommendedName>
</protein>